<keyword evidence="10" id="KW-1185">Reference proteome</keyword>
<evidence type="ECO:0000313" key="10">
    <source>
        <dbReference type="Proteomes" id="UP001153076"/>
    </source>
</evidence>
<comment type="similarity">
    <text evidence="1">Belongs to the plant acyltransferase family.</text>
</comment>
<dbReference type="GO" id="GO:0047672">
    <property type="term" value="F:anthranilate N-benzoyltransferase activity"/>
    <property type="evidence" value="ECO:0007669"/>
    <property type="project" value="UniProtKB-EC"/>
</dbReference>
<dbReference type="InterPro" id="IPR023213">
    <property type="entry name" value="CAT-like_dom_sf"/>
</dbReference>
<dbReference type="EMBL" id="JAKOGI010000197">
    <property type="protein sequence ID" value="KAJ8440132.1"/>
    <property type="molecule type" value="Genomic_DNA"/>
</dbReference>
<dbReference type="GO" id="GO:0009813">
    <property type="term" value="P:flavonoid biosynthetic process"/>
    <property type="evidence" value="ECO:0007669"/>
    <property type="project" value="UniProtKB-KW"/>
</dbReference>
<evidence type="ECO:0000313" key="9">
    <source>
        <dbReference type="EMBL" id="KAJ8440132.1"/>
    </source>
</evidence>
<gene>
    <name evidence="9" type="ORF">Cgig2_003457</name>
</gene>
<dbReference type="EC" id="2.3.1.144" evidence="8"/>
<organism evidence="9 10">
    <name type="scientific">Carnegiea gigantea</name>
    <dbReference type="NCBI Taxonomy" id="171969"/>
    <lineage>
        <taxon>Eukaryota</taxon>
        <taxon>Viridiplantae</taxon>
        <taxon>Streptophyta</taxon>
        <taxon>Embryophyta</taxon>
        <taxon>Tracheophyta</taxon>
        <taxon>Spermatophyta</taxon>
        <taxon>Magnoliopsida</taxon>
        <taxon>eudicotyledons</taxon>
        <taxon>Gunneridae</taxon>
        <taxon>Pentapetalae</taxon>
        <taxon>Caryophyllales</taxon>
        <taxon>Cactineae</taxon>
        <taxon>Cactaceae</taxon>
        <taxon>Cactoideae</taxon>
        <taxon>Echinocereeae</taxon>
        <taxon>Carnegiea</taxon>
    </lineage>
</organism>
<keyword evidence="2" id="KW-0808">Transferase</keyword>
<dbReference type="AlphaFoldDB" id="A0A9Q1KC33"/>
<dbReference type="Proteomes" id="UP001153076">
    <property type="component" value="Unassembled WGS sequence"/>
</dbReference>
<accession>A0A9Q1KC33</accession>
<comment type="pathway">
    <text evidence="7">Phytoalexin biosynthesis; methoxydianthramide B biosynthesis.</text>
</comment>
<dbReference type="PANTHER" id="PTHR31642:SF324">
    <property type="entry name" value="SPERMIDINE HYDROXYCINNAMOYL TRANSFERASE"/>
    <property type="match status" value="1"/>
</dbReference>
<protein>
    <recommendedName>
        <fullName evidence="8">anthranilate N-benzoyltransferase</fullName>
        <ecNumber evidence="8">2.3.1.144</ecNumber>
    </recommendedName>
</protein>
<comment type="function">
    <text evidence="6">Catalyzes the formation of N-benzoylanthranilate, in the course of methoxydianthramide B, a phytoalexin. Phytoalexins are produced in response to infection by parasites, and are essential for the expression of disease resistance.</text>
</comment>
<reference evidence="9" key="1">
    <citation type="submission" date="2022-04" db="EMBL/GenBank/DDBJ databases">
        <title>Carnegiea gigantea Genome sequencing and assembly v2.</title>
        <authorList>
            <person name="Copetti D."/>
            <person name="Sanderson M.J."/>
            <person name="Burquez A."/>
            <person name="Wojciechowski M.F."/>
        </authorList>
    </citation>
    <scope>NUCLEOTIDE SEQUENCE</scope>
    <source>
        <strain evidence="9">SGP5-SGP5p</strain>
        <tissue evidence="9">Aerial part</tissue>
    </source>
</reference>
<dbReference type="Gene3D" id="3.30.559.10">
    <property type="entry name" value="Chloramphenicol acetyltransferase-like domain"/>
    <property type="match status" value="5"/>
</dbReference>
<keyword evidence="3" id="KW-0284">Flavonoid biosynthesis</keyword>
<sequence length="909" mass="102109">MGVKIKASYLVPPAEPTWNGIHPLSELDQIGMVTHVPIIYFYSNVGHKDWPNPPDKIVGVIKDSLSRVLVPFYPLAGRLRRVDRGGATRARASKIFFLVDYSRPIQDHPLYLVQLTWFQCGGFALGTAVSHIVTDGLGATHFVCEWARLARGDPLEASPCLDRRFLRARGKIQVKKSASALDHIDFFPPLPTLMGGGDNSKEQNKESVAKMLTLTTEQVDMLKMAANRETQRDRGKRPYGRFEAVAAHIWRCACKARELASERMTAFCFCIDTRRLLDPPLPPRYFGNVIVDVAASCQVGELMSIRPSNACQKIREAKEKVTGDYVWSMIEFLEAQRRFPKSCQDQGSKVSIEEGFMVPGNPNVMVSSWLNLPVRGMDFGWGKEIHMAPATHDFDGDIVILPGYVEGGSVVVFVALQVTHMEKFKKSFYEDIEMFVGYMPPAEPTWTGIHPLSELDQIGMVTYVPFLYFYDNVGFKDFPIVSTLKGSLSRVLAPFYPLAGRLRRVNGGGGLELECNAKGVEFIEAESSQLLSDFGDFSSFKGFEDLFPRVDYGKPVEDLPLYLVQVTWFRCGGFALGMTISHIVVDGLSLGYFLQEWARLARGYPLEASPCLDRTVLRARGETLAEKSPNVLRHVDFFPPLPTLIGGGDNSEEQNKETVAKTLTLTKSQVHMLMMVANREIDHGCGKRPYGRFEAIAAHIWRCACKARELATEQMTTFSFCVDTRRLLDPPLPSRYFGNAIVDVVAYCQVGELMSMHLSHACRKIREAKEKVTGNYVWSMIEFFEAQRRLPKSPCQDQGAKVSIEEGFMMPGNPNVVVTSWLNLPFRGLDFGWGKEIHMGPGNHDFDGDMVILPGYVNDGSVVVAVGLQVTHMEKFRKFFYEDIETLTHRKKFKKLSYEDIEVIAQARL</sequence>
<dbReference type="OrthoDB" id="1918817at2759"/>
<name>A0A9Q1KC33_9CARY</name>
<dbReference type="FunFam" id="3.30.559.10:FF:000008">
    <property type="entry name" value="Tryptamine hydroxycinnamoyl transferase"/>
    <property type="match status" value="1"/>
</dbReference>
<dbReference type="SUPFAM" id="SSF52777">
    <property type="entry name" value="CoA-dependent acyltransferases"/>
    <property type="match status" value="1"/>
</dbReference>
<evidence type="ECO:0000256" key="7">
    <source>
        <dbReference type="ARBA" id="ARBA00060639"/>
    </source>
</evidence>
<evidence type="ECO:0000256" key="2">
    <source>
        <dbReference type="ARBA" id="ARBA00022679"/>
    </source>
</evidence>
<evidence type="ECO:0000256" key="3">
    <source>
        <dbReference type="ARBA" id="ARBA00023241"/>
    </source>
</evidence>
<dbReference type="PANTHER" id="PTHR31642">
    <property type="entry name" value="TRICHOTHECENE 3-O-ACETYLTRANSFERASE"/>
    <property type="match status" value="1"/>
</dbReference>
<evidence type="ECO:0000256" key="4">
    <source>
        <dbReference type="ARBA" id="ARBA00023315"/>
    </source>
</evidence>
<dbReference type="InterPro" id="IPR050317">
    <property type="entry name" value="Plant_Fungal_Acyltransferase"/>
</dbReference>
<evidence type="ECO:0000256" key="1">
    <source>
        <dbReference type="ARBA" id="ARBA00009861"/>
    </source>
</evidence>
<dbReference type="Pfam" id="PF02458">
    <property type="entry name" value="Transferase"/>
    <property type="match status" value="3"/>
</dbReference>
<comment type="catalytic activity">
    <reaction evidence="5">
        <text>anthranilate + benzoyl-CoA = N-benzoylanthranilate + CoA</text>
        <dbReference type="Rhea" id="RHEA:21600"/>
        <dbReference type="ChEBI" id="CHEBI:16567"/>
        <dbReference type="ChEBI" id="CHEBI:17331"/>
        <dbReference type="ChEBI" id="CHEBI:57287"/>
        <dbReference type="ChEBI" id="CHEBI:57369"/>
        <dbReference type="EC" id="2.3.1.144"/>
    </reaction>
</comment>
<evidence type="ECO:0000256" key="5">
    <source>
        <dbReference type="ARBA" id="ARBA00051588"/>
    </source>
</evidence>
<keyword evidence="4" id="KW-0012">Acyltransferase</keyword>
<evidence type="ECO:0000256" key="8">
    <source>
        <dbReference type="ARBA" id="ARBA00066420"/>
    </source>
</evidence>
<comment type="caution">
    <text evidence="9">The sequence shown here is derived from an EMBL/GenBank/DDBJ whole genome shotgun (WGS) entry which is preliminary data.</text>
</comment>
<evidence type="ECO:0000256" key="6">
    <source>
        <dbReference type="ARBA" id="ARBA00053209"/>
    </source>
</evidence>
<proteinExistence type="inferred from homology"/>